<evidence type="ECO:0000256" key="3">
    <source>
        <dbReference type="ARBA" id="ARBA00022553"/>
    </source>
</evidence>
<dbReference type="InterPro" id="IPR008662">
    <property type="entry name" value="TOIP1/2"/>
</dbReference>
<dbReference type="OrthoDB" id="6258998at2759"/>
<proteinExistence type="inferred from homology"/>
<keyword evidence="6 11" id="KW-0472">Membrane</keyword>
<evidence type="ECO:0000313" key="14">
    <source>
        <dbReference type="EnsemblMetazoa" id="HelroP175770"/>
    </source>
</evidence>
<sequence>MEVEDQSEDDSDDTHGSDAQMKDDDSNDSPKNKSFQSGGNNSDSEIFRKTPEKSYLQEIKRRRSLHGDSHEKPFQQFVAVGSSPTHHTTEEKLFDECSAPNKMSHKSVSTSRLLAFCTFLLFVLFCWLCFCDNGGEQKCHNNQLDEFKSDFVSLKRDFANQSKRFWKILESATKSIIYKDSPSDPAVILLVASDKNLEKTVNCFIDNYVNLVIKFFNQSRNDVVRFDFIYSTDDPPALKMDIDKKLKHSFSSGSHVAVFEHLEWLAGEAAMMFHGYCDNDNAPFKRVIMLMTIYLQDIKSRNDKNTKVELDVDRINQEKDDYVEQLMQVLWADEIGEETIASLMSRIGNYKIFLKKEQDVKLSALKC</sequence>
<gene>
    <name evidence="14" type="primary">20205527</name>
    <name evidence="13" type="ORF">HELRODRAFT_175770</name>
</gene>
<dbReference type="GeneID" id="20205527"/>
<evidence type="ECO:0000313" key="13">
    <source>
        <dbReference type="EMBL" id="ESO00360.1"/>
    </source>
</evidence>
<feature type="region of interest" description="Disordered" evidence="10">
    <location>
        <begin position="1"/>
        <end position="51"/>
    </location>
</feature>
<evidence type="ECO:0000256" key="5">
    <source>
        <dbReference type="ARBA" id="ARBA00022989"/>
    </source>
</evidence>
<reference evidence="14" key="3">
    <citation type="submission" date="2015-06" db="UniProtKB">
        <authorList>
            <consortium name="EnsemblMetazoa"/>
        </authorList>
    </citation>
    <scope>IDENTIFICATION</scope>
</reference>
<evidence type="ECO:0000256" key="1">
    <source>
        <dbReference type="ARBA" id="ARBA00004259"/>
    </source>
</evidence>
<evidence type="ECO:0000256" key="2">
    <source>
        <dbReference type="ARBA" id="ARBA00007860"/>
    </source>
</evidence>
<keyword evidence="5 11" id="KW-1133">Transmembrane helix</keyword>
<keyword evidence="8" id="KW-0539">Nucleus</keyword>
<evidence type="ECO:0000259" key="12">
    <source>
        <dbReference type="Pfam" id="PF05609"/>
    </source>
</evidence>
<keyword evidence="4 11" id="KW-0812">Transmembrane</keyword>
<keyword evidence="3" id="KW-0597">Phosphoprotein</keyword>
<dbReference type="GO" id="GO:0016020">
    <property type="term" value="C:membrane"/>
    <property type="evidence" value="ECO:0000318"/>
    <property type="project" value="GO_Central"/>
</dbReference>
<evidence type="ECO:0000256" key="9">
    <source>
        <dbReference type="ARBA" id="ARBA00037847"/>
    </source>
</evidence>
<reference evidence="15" key="1">
    <citation type="submission" date="2012-12" db="EMBL/GenBank/DDBJ databases">
        <authorList>
            <person name="Hellsten U."/>
            <person name="Grimwood J."/>
            <person name="Chapman J.A."/>
            <person name="Shapiro H."/>
            <person name="Aerts A."/>
            <person name="Otillar R.P."/>
            <person name="Terry A.Y."/>
            <person name="Boore J.L."/>
            <person name="Simakov O."/>
            <person name="Marletaz F."/>
            <person name="Cho S.-J."/>
            <person name="Edsinger-Gonzales E."/>
            <person name="Havlak P."/>
            <person name="Kuo D.-H."/>
            <person name="Larsson T."/>
            <person name="Lv J."/>
            <person name="Arendt D."/>
            <person name="Savage R."/>
            <person name="Osoegawa K."/>
            <person name="de Jong P."/>
            <person name="Lindberg D.R."/>
            <person name="Seaver E.C."/>
            <person name="Weisblat D.A."/>
            <person name="Putnam N.H."/>
            <person name="Grigoriev I.V."/>
            <person name="Rokhsar D.S."/>
        </authorList>
    </citation>
    <scope>NUCLEOTIDE SEQUENCE</scope>
</reference>
<dbReference type="AlphaFoldDB" id="T1F9M8"/>
<dbReference type="KEGG" id="hro:HELRODRAFT_175770"/>
<dbReference type="PANTHER" id="PTHR18843:SF7">
    <property type="entry name" value="LAMINA-ASSOCIATED POLYPEPTIDE 1B ISOFORM 1-RELATED"/>
    <property type="match status" value="1"/>
</dbReference>
<feature type="compositionally biased region" description="Polar residues" evidence="10">
    <location>
        <begin position="35"/>
        <end position="44"/>
    </location>
</feature>
<dbReference type="PANTHER" id="PTHR18843">
    <property type="entry name" value="TORSIN-1A-INTERACTING PROTEIN"/>
    <property type="match status" value="1"/>
</dbReference>
<evidence type="ECO:0000313" key="15">
    <source>
        <dbReference type="Proteomes" id="UP000015101"/>
    </source>
</evidence>
<dbReference type="CTD" id="20205527"/>
<dbReference type="Pfam" id="PF05609">
    <property type="entry name" value="LAP1_C"/>
    <property type="match status" value="1"/>
</dbReference>
<dbReference type="EnsemblMetazoa" id="HelroT175770">
    <property type="protein sequence ID" value="HelroP175770"/>
    <property type="gene ID" value="HelroG175770"/>
</dbReference>
<protein>
    <recommendedName>
        <fullName evidence="12">Torsin-1A-interacting protein 1/2 AAA+ activator domain-containing protein</fullName>
    </recommendedName>
</protein>
<evidence type="ECO:0000256" key="4">
    <source>
        <dbReference type="ARBA" id="ARBA00022692"/>
    </source>
</evidence>
<feature type="transmembrane region" description="Helical" evidence="11">
    <location>
        <begin position="113"/>
        <end position="130"/>
    </location>
</feature>
<dbReference type="OMA" id="HINANNA"/>
<evidence type="ECO:0000256" key="11">
    <source>
        <dbReference type="SAM" id="Phobius"/>
    </source>
</evidence>
<evidence type="ECO:0000256" key="10">
    <source>
        <dbReference type="SAM" id="MobiDB-lite"/>
    </source>
</evidence>
<evidence type="ECO:0000256" key="6">
    <source>
        <dbReference type="ARBA" id="ARBA00023136"/>
    </source>
</evidence>
<organism evidence="14 15">
    <name type="scientific">Helobdella robusta</name>
    <name type="common">Californian leech</name>
    <dbReference type="NCBI Taxonomy" id="6412"/>
    <lineage>
        <taxon>Eukaryota</taxon>
        <taxon>Metazoa</taxon>
        <taxon>Spiralia</taxon>
        <taxon>Lophotrochozoa</taxon>
        <taxon>Annelida</taxon>
        <taxon>Clitellata</taxon>
        <taxon>Hirudinea</taxon>
        <taxon>Rhynchobdellida</taxon>
        <taxon>Glossiphoniidae</taxon>
        <taxon>Helobdella</taxon>
    </lineage>
</organism>
<keyword evidence="15" id="KW-1185">Reference proteome</keyword>
<dbReference type="RefSeq" id="XP_009021410.1">
    <property type="nucleotide sequence ID" value="XM_009023162.1"/>
</dbReference>
<comment type="similarity">
    <text evidence="2">Belongs to the TOR1AIP family.</text>
</comment>
<dbReference type="Gene3D" id="3.40.50.12190">
    <property type="match status" value="1"/>
</dbReference>
<dbReference type="Proteomes" id="UP000015101">
    <property type="component" value="Unassembled WGS sequence"/>
</dbReference>
<dbReference type="InParanoid" id="T1F9M8"/>
<dbReference type="EMBL" id="KB096945">
    <property type="protein sequence ID" value="ESO00360.1"/>
    <property type="molecule type" value="Genomic_DNA"/>
</dbReference>
<dbReference type="GO" id="GO:0061024">
    <property type="term" value="P:membrane organization"/>
    <property type="evidence" value="ECO:0000318"/>
    <property type="project" value="GO_Central"/>
</dbReference>
<keyword evidence="7" id="KW-0325">Glycoprotein</keyword>
<name>T1F9M8_HELRO</name>
<comment type="subcellular location">
    <subcellularLocation>
        <location evidence="9">Endomembrane system</location>
        <topology evidence="9">Single-pass membrane protein</topology>
    </subcellularLocation>
    <subcellularLocation>
        <location evidence="1">Nucleus envelope</location>
    </subcellularLocation>
</comment>
<dbReference type="GO" id="GO:0001671">
    <property type="term" value="F:ATPase activator activity"/>
    <property type="evidence" value="ECO:0007669"/>
    <property type="project" value="InterPro"/>
</dbReference>
<reference evidence="13 15" key="2">
    <citation type="journal article" date="2013" name="Nature">
        <title>Insights into bilaterian evolution from three spiralian genomes.</title>
        <authorList>
            <person name="Simakov O."/>
            <person name="Marletaz F."/>
            <person name="Cho S.J."/>
            <person name="Edsinger-Gonzales E."/>
            <person name="Havlak P."/>
            <person name="Hellsten U."/>
            <person name="Kuo D.H."/>
            <person name="Larsson T."/>
            <person name="Lv J."/>
            <person name="Arendt D."/>
            <person name="Savage R."/>
            <person name="Osoegawa K."/>
            <person name="de Jong P."/>
            <person name="Grimwood J."/>
            <person name="Chapman J.A."/>
            <person name="Shapiro H."/>
            <person name="Aerts A."/>
            <person name="Otillar R.P."/>
            <person name="Terry A.Y."/>
            <person name="Boore J.L."/>
            <person name="Grigoriev I.V."/>
            <person name="Lindberg D.R."/>
            <person name="Seaver E.C."/>
            <person name="Weisblat D.A."/>
            <person name="Putnam N.H."/>
            <person name="Rokhsar D.S."/>
        </authorList>
    </citation>
    <scope>NUCLEOTIDE SEQUENCE</scope>
</reference>
<dbReference type="EMBL" id="AMQM01005424">
    <property type="status" value="NOT_ANNOTATED_CDS"/>
    <property type="molecule type" value="Genomic_DNA"/>
</dbReference>
<feature type="compositionally biased region" description="Acidic residues" evidence="10">
    <location>
        <begin position="1"/>
        <end position="12"/>
    </location>
</feature>
<dbReference type="GO" id="GO:0005635">
    <property type="term" value="C:nuclear envelope"/>
    <property type="evidence" value="ECO:0007669"/>
    <property type="project" value="UniProtKB-SubCell"/>
</dbReference>
<accession>T1F9M8</accession>
<dbReference type="InterPro" id="IPR038599">
    <property type="entry name" value="LAP1C-like_C_sf"/>
</dbReference>
<dbReference type="eggNOG" id="ENOG502QUV7">
    <property type="taxonomic scope" value="Eukaryota"/>
</dbReference>
<dbReference type="HOGENOM" id="CLU_754954_0_0_1"/>
<evidence type="ECO:0000256" key="7">
    <source>
        <dbReference type="ARBA" id="ARBA00023180"/>
    </source>
</evidence>
<feature type="domain" description="Torsin-1A-interacting protein 1/2 AAA+ activator" evidence="12">
    <location>
        <begin position="139"/>
        <end position="297"/>
    </location>
</feature>
<feature type="compositionally biased region" description="Basic and acidic residues" evidence="10">
    <location>
        <begin position="13"/>
        <end position="31"/>
    </location>
</feature>
<evidence type="ECO:0000256" key="8">
    <source>
        <dbReference type="ARBA" id="ARBA00023242"/>
    </source>
</evidence>
<dbReference type="InterPro" id="IPR046753">
    <property type="entry name" value="TOIP1/2_C"/>
</dbReference>
<dbReference type="STRING" id="6412.T1F9M8"/>